<dbReference type="EMBL" id="CYGX02000137">
    <property type="protein sequence ID" value="SIT49341.1"/>
    <property type="molecule type" value="Genomic_DNA"/>
</dbReference>
<dbReference type="InterPro" id="IPR059020">
    <property type="entry name" value="CapW_CTD"/>
</dbReference>
<dbReference type="InterPro" id="IPR059019">
    <property type="entry name" value="WHD_CapW"/>
</dbReference>
<dbReference type="AlphaFoldDB" id="A0A1N7SPG5"/>
<dbReference type="PANTHER" id="PTHR34580:SF3">
    <property type="entry name" value="PROTEIN PAFB"/>
    <property type="match status" value="1"/>
</dbReference>
<dbReference type="Proteomes" id="UP000187012">
    <property type="component" value="Unassembled WGS sequence"/>
</dbReference>
<dbReference type="Pfam" id="PF26109">
    <property type="entry name" value="WHD_BrxR"/>
    <property type="match status" value="1"/>
</dbReference>
<evidence type="ECO:0000313" key="5">
    <source>
        <dbReference type="Proteomes" id="UP000187012"/>
    </source>
</evidence>
<keyword evidence="5" id="KW-1185">Reference proteome</keyword>
<feature type="domain" description="DNA-binding transcriptional repressor CapW C-terminal dimerisation" evidence="2">
    <location>
        <begin position="202"/>
        <end position="270"/>
    </location>
</feature>
<proteinExistence type="predicted"/>
<dbReference type="OrthoDB" id="6400324at2"/>
<name>A0A1N7SPG5_9BURK</name>
<evidence type="ECO:0000259" key="1">
    <source>
        <dbReference type="Pfam" id="PF13280"/>
    </source>
</evidence>
<protein>
    <submittedName>
        <fullName evidence="4">Uncharacterized protein</fullName>
    </submittedName>
</protein>
<dbReference type="PROSITE" id="PS52050">
    <property type="entry name" value="WYL"/>
    <property type="match status" value="1"/>
</dbReference>
<gene>
    <name evidence="4" type="ORF">BN2475_1370005</name>
</gene>
<evidence type="ECO:0000259" key="3">
    <source>
        <dbReference type="Pfam" id="PF26109"/>
    </source>
</evidence>
<dbReference type="Pfam" id="PF26107">
    <property type="entry name" value="BrxR_CTD"/>
    <property type="match status" value="1"/>
</dbReference>
<dbReference type="RefSeq" id="WP_159444644.1">
    <property type="nucleotide sequence ID" value="NZ_CYGX02000137.1"/>
</dbReference>
<evidence type="ECO:0000313" key="4">
    <source>
        <dbReference type="EMBL" id="SIT49341.1"/>
    </source>
</evidence>
<sequence>MNLPRDIQRERLYYIEFLALFSGQVSRKDLTSRFGISEPAATKDLSLYGELAPFVLRYDLRRKCYVFDGGPPYFEHDVEQALHALAGDGAVDYDPSRTKRLAGWVNSSIKRQVPLELAATLTRAIDQREWVNAEYSSLSTGARSRKLSPLALVHDGLRWHIRCFDHEREEFRDFGLTRFKSVQRGGESAVALSGDKDWNTEISLRLKPHTKAAHPETICADYDMHNGVKTVQLRACLVGYFLRHWHVDYSPDASGNPRAQQLWLSNCDEVRAAGCPEWALRD</sequence>
<dbReference type="InterPro" id="IPR026881">
    <property type="entry name" value="WYL_dom"/>
</dbReference>
<dbReference type="InterPro" id="IPR016634">
    <property type="entry name" value="CapW-like"/>
</dbReference>
<feature type="domain" description="WYL" evidence="1">
    <location>
        <begin position="118"/>
        <end position="183"/>
    </location>
</feature>
<reference evidence="4 5" key="1">
    <citation type="submission" date="2016-12" db="EMBL/GenBank/DDBJ databases">
        <authorList>
            <person name="Song W.-J."/>
            <person name="Kurnit D.M."/>
        </authorList>
    </citation>
    <scope>NUCLEOTIDE SEQUENCE [LARGE SCALE GENOMIC DNA]</scope>
    <source>
        <strain evidence="4 5">STM7296</strain>
    </source>
</reference>
<dbReference type="STRING" id="1247936.BN2475_1370005"/>
<dbReference type="PANTHER" id="PTHR34580">
    <property type="match status" value="1"/>
</dbReference>
<accession>A0A1N7SPG5</accession>
<organism evidence="4 5">
    <name type="scientific">Paraburkholderia ribeironis</name>
    <dbReference type="NCBI Taxonomy" id="1247936"/>
    <lineage>
        <taxon>Bacteria</taxon>
        <taxon>Pseudomonadati</taxon>
        <taxon>Pseudomonadota</taxon>
        <taxon>Betaproteobacteria</taxon>
        <taxon>Burkholderiales</taxon>
        <taxon>Burkholderiaceae</taxon>
        <taxon>Paraburkholderia</taxon>
    </lineage>
</organism>
<feature type="domain" description="DNA-binding transcriptional repressor CapW winged helix-turn-helix" evidence="3">
    <location>
        <begin position="9"/>
        <end position="83"/>
    </location>
</feature>
<dbReference type="PIRSF" id="PIRSF015558">
    <property type="entry name" value="Txn_reg_DeoR_prd"/>
    <property type="match status" value="1"/>
</dbReference>
<dbReference type="Pfam" id="PF13280">
    <property type="entry name" value="WYL"/>
    <property type="match status" value="1"/>
</dbReference>
<dbReference type="InterPro" id="IPR051534">
    <property type="entry name" value="CBASS_pafABC_assoc_protein"/>
</dbReference>
<evidence type="ECO:0000259" key="2">
    <source>
        <dbReference type="Pfam" id="PF26107"/>
    </source>
</evidence>